<gene>
    <name evidence="2" type="ORF">HanXRQr2_Chr05g0225041</name>
</gene>
<dbReference type="AlphaFoldDB" id="A0A9K3J1R2"/>
<dbReference type="EMBL" id="MNCJ02000320">
    <property type="protein sequence ID" value="KAF5806732.1"/>
    <property type="molecule type" value="Genomic_DNA"/>
</dbReference>
<organism evidence="2 3">
    <name type="scientific">Helianthus annuus</name>
    <name type="common">Common sunflower</name>
    <dbReference type="NCBI Taxonomy" id="4232"/>
    <lineage>
        <taxon>Eukaryota</taxon>
        <taxon>Viridiplantae</taxon>
        <taxon>Streptophyta</taxon>
        <taxon>Embryophyta</taxon>
        <taxon>Tracheophyta</taxon>
        <taxon>Spermatophyta</taxon>
        <taxon>Magnoliopsida</taxon>
        <taxon>eudicotyledons</taxon>
        <taxon>Gunneridae</taxon>
        <taxon>Pentapetalae</taxon>
        <taxon>asterids</taxon>
        <taxon>campanulids</taxon>
        <taxon>Asterales</taxon>
        <taxon>Asteraceae</taxon>
        <taxon>Asteroideae</taxon>
        <taxon>Heliantheae alliance</taxon>
        <taxon>Heliantheae</taxon>
        <taxon>Helianthus</taxon>
    </lineage>
</organism>
<keyword evidence="3" id="KW-1185">Reference proteome</keyword>
<evidence type="ECO:0000256" key="1">
    <source>
        <dbReference type="SAM" id="Phobius"/>
    </source>
</evidence>
<accession>A0A9K3J1R2</accession>
<feature type="transmembrane region" description="Helical" evidence="1">
    <location>
        <begin position="217"/>
        <end position="237"/>
    </location>
</feature>
<keyword evidence="1" id="KW-0812">Transmembrane</keyword>
<reference evidence="2" key="2">
    <citation type="submission" date="2020-06" db="EMBL/GenBank/DDBJ databases">
        <title>Helianthus annuus Genome sequencing and assembly Release 2.</title>
        <authorList>
            <person name="Gouzy J."/>
            <person name="Langlade N."/>
            <person name="Munos S."/>
        </authorList>
    </citation>
    <scope>NUCLEOTIDE SEQUENCE</scope>
    <source>
        <tissue evidence="2">Leaves</tissue>
    </source>
</reference>
<evidence type="ECO:0000313" key="3">
    <source>
        <dbReference type="Proteomes" id="UP000215914"/>
    </source>
</evidence>
<comment type="caution">
    <text evidence="2">The sequence shown here is derived from an EMBL/GenBank/DDBJ whole genome shotgun (WGS) entry which is preliminary data.</text>
</comment>
<keyword evidence="1" id="KW-0472">Membrane</keyword>
<name>A0A9K3J1R2_HELAN</name>
<protein>
    <submittedName>
        <fullName evidence="2">Uncharacterized protein</fullName>
    </submittedName>
</protein>
<dbReference type="Proteomes" id="UP000215914">
    <property type="component" value="Unassembled WGS sequence"/>
</dbReference>
<dbReference type="Gramene" id="mRNA:HanXRQr2_Chr05g0225041">
    <property type="protein sequence ID" value="mRNA:HanXRQr2_Chr05g0225041"/>
    <property type="gene ID" value="HanXRQr2_Chr05g0225041"/>
</dbReference>
<feature type="transmembrane region" description="Helical" evidence="1">
    <location>
        <begin position="257"/>
        <end position="276"/>
    </location>
</feature>
<sequence>MASSSKNDIHVQFSRLTQTNVDQFCSDHGIDPSLEVVAHRDRTANDHKYSLLQLVSGREPSLSHLRIPFLEVVALGDRTANKCPEGHVVFYTCILEQPNLRYHFINFFLEVLKYYRLSLGQLAPVGVARGLNEKEPEAAELEQELLKLRASRSMLRAYPEKLLVLLGISENWNDLEFEPSFVVDRKDMSALDFNMVEDSSAVELESKEVLAGRPLSPVIWCMFVLRVILLMFLFNFLWTLMWGRRLPTLLGGLPGELLLLVPHLNLPTLSPLIVGMRMRMMWML</sequence>
<keyword evidence="1" id="KW-1133">Transmembrane helix</keyword>
<evidence type="ECO:0000313" key="2">
    <source>
        <dbReference type="EMBL" id="KAF5806732.1"/>
    </source>
</evidence>
<proteinExistence type="predicted"/>
<reference evidence="2" key="1">
    <citation type="journal article" date="2017" name="Nature">
        <title>The sunflower genome provides insights into oil metabolism, flowering and Asterid evolution.</title>
        <authorList>
            <person name="Badouin H."/>
            <person name="Gouzy J."/>
            <person name="Grassa C.J."/>
            <person name="Murat F."/>
            <person name="Staton S.E."/>
            <person name="Cottret L."/>
            <person name="Lelandais-Briere C."/>
            <person name="Owens G.L."/>
            <person name="Carrere S."/>
            <person name="Mayjonade B."/>
            <person name="Legrand L."/>
            <person name="Gill N."/>
            <person name="Kane N.C."/>
            <person name="Bowers J.E."/>
            <person name="Hubner S."/>
            <person name="Bellec A."/>
            <person name="Berard A."/>
            <person name="Berges H."/>
            <person name="Blanchet N."/>
            <person name="Boniface M.C."/>
            <person name="Brunel D."/>
            <person name="Catrice O."/>
            <person name="Chaidir N."/>
            <person name="Claudel C."/>
            <person name="Donnadieu C."/>
            <person name="Faraut T."/>
            <person name="Fievet G."/>
            <person name="Helmstetter N."/>
            <person name="King M."/>
            <person name="Knapp S.J."/>
            <person name="Lai Z."/>
            <person name="Le Paslier M.C."/>
            <person name="Lippi Y."/>
            <person name="Lorenzon L."/>
            <person name="Mandel J.R."/>
            <person name="Marage G."/>
            <person name="Marchand G."/>
            <person name="Marquand E."/>
            <person name="Bret-Mestries E."/>
            <person name="Morien E."/>
            <person name="Nambeesan S."/>
            <person name="Nguyen T."/>
            <person name="Pegot-Espagnet P."/>
            <person name="Pouilly N."/>
            <person name="Raftis F."/>
            <person name="Sallet E."/>
            <person name="Schiex T."/>
            <person name="Thomas J."/>
            <person name="Vandecasteele C."/>
            <person name="Vares D."/>
            <person name="Vear F."/>
            <person name="Vautrin S."/>
            <person name="Crespi M."/>
            <person name="Mangin B."/>
            <person name="Burke J.M."/>
            <person name="Salse J."/>
            <person name="Munos S."/>
            <person name="Vincourt P."/>
            <person name="Rieseberg L.H."/>
            <person name="Langlade N.B."/>
        </authorList>
    </citation>
    <scope>NUCLEOTIDE SEQUENCE</scope>
    <source>
        <tissue evidence="2">Leaves</tissue>
    </source>
</reference>